<organism evidence="1 2">
    <name type="scientific">Acidiphilium iwatense</name>
    <dbReference type="NCBI Taxonomy" id="768198"/>
    <lineage>
        <taxon>Bacteria</taxon>
        <taxon>Pseudomonadati</taxon>
        <taxon>Pseudomonadota</taxon>
        <taxon>Alphaproteobacteria</taxon>
        <taxon>Acetobacterales</taxon>
        <taxon>Acidocellaceae</taxon>
        <taxon>Acidiphilium</taxon>
    </lineage>
</organism>
<reference evidence="1 2" key="1">
    <citation type="submission" date="2022-01" db="EMBL/GenBank/DDBJ databases">
        <authorList>
            <person name="Won M."/>
            <person name="Kim S.-J."/>
            <person name="Kwon S.-W."/>
        </authorList>
    </citation>
    <scope>NUCLEOTIDE SEQUENCE [LARGE SCALE GENOMIC DNA]</scope>
    <source>
        <strain evidence="1 2">KCTC 23505</strain>
    </source>
</reference>
<comment type="caution">
    <text evidence="1">The sequence shown here is derived from an EMBL/GenBank/DDBJ whole genome shotgun (WGS) entry which is preliminary data.</text>
</comment>
<evidence type="ECO:0000313" key="1">
    <source>
        <dbReference type="EMBL" id="MCF3948680.1"/>
    </source>
</evidence>
<proteinExistence type="predicted"/>
<name>A0ABS9E2R9_9PROT</name>
<accession>A0ABS9E2R9</accession>
<dbReference type="EMBL" id="JAKGBZ010000069">
    <property type="protein sequence ID" value="MCF3948680.1"/>
    <property type="molecule type" value="Genomic_DNA"/>
</dbReference>
<evidence type="ECO:0000313" key="2">
    <source>
        <dbReference type="Proteomes" id="UP001521209"/>
    </source>
</evidence>
<sequence length="180" mass="19968">MQVDGVVYEVEPALAGETVTLWWGLFDHELFVEHADQRYGPFGPIDGPIPLHRYRSFRKSATDGRLDRIEALAGKLGLPRAALDGPTPAAITPAAIPMTVPFIDPDPFRELHFPNVLAAKLAIADYLGRPLAKLAAEDLGTINVLLDRTLERRTVIACVRGYFREREAKRRQEEDSGHAS</sequence>
<keyword evidence="2" id="KW-1185">Reference proteome</keyword>
<protein>
    <submittedName>
        <fullName evidence="1">Uncharacterized protein</fullName>
    </submittedName>
</protein>
<gene>
    <name evidence="1" type="ORF">L2A60_18650</name>
</gene>
<dbReference type="Proteomes" id="UP001521209">
    <property type="component" value="Unassembled WGS sequence"/>
</dbReference>